<protein>
    <recommendedName>
        <fullName evidence="4">DUF4321 domain-containing protein</fullName>
    </recommendedName>
</protein>
<name>A0ABV6NJ59_9BACI</name>
<organism evidence="2 3">
    <name type="scientific">Halalkalibacter alkalisediminis</name>
    <dbReference type="NCBI Taxonomy" id="935616"/>
    <lineage>
        <taxon>Bacteria</taxon>
        <taxon>Bacillati</taxon>
        <taxon>Bacillota</taxon>
        <taxon>Bacilli</taxon>
        <taxon>Bacillales</taxon>
        <taxon>Bacillaceae</taxon>
        <taxon>Halalkalibacter</taxon>
    </lineage>
</organism>
<dbReference type="RefSeq" id="WP_273847929.1">
    <property type="nucleotide sequence ID" value="NZ_JAQQWT010000041.1"/>
</dbReference>
<evidence type="ECO:0000313" key="2">
    <source>
        <dbReference type="EMBL" id="MFC0560805.1"/>
    </source>
</evidence>
<gene>
    <name evidence="2" type="ORF">ACFFH4_17720</name>
</gene>
<feature type="transmembrane region" description="Helical" evidence="1">
    <location>
        <begin position="59"/>
        <end position="80"/>
    </location>
</feature>
<accession>A0ABV6NJ59</accession>
<keyword evidence="1" id="KW-1133">Transmembrane helix</keyword>
<comment type="caution">
    <text evidence="2">The sequence shown here is derived from an EMBL/GenBank/DDBJ whole genome shotgun (WGS) entry which is preliminary data.</text>
</comment>
<evidence type="ECO:0008006" key="4">
    <source>
        <dbReference type="Google" id="ProtNLM"/>
    </source>
</evidence>
<keyword evidence="1" id="KW-0472">Membrane</keyword>
<dbReference type="EMBL" id="JBHLTR010000043">
    <property type="protein sequence ID" value="MFC0560805.1"/>
    <property type="molecule type" value="Genomic_DNA"/>
</dbReference>
<evidence type="ECO:0000313" key="3">
    <source>
        <dbReference type="Proteomes" id="UP001589833"/>
    </source>
</evidence>
<dbReference type="Proteomes" id="UP001589833">
    <property type="component" value="Unassembled WGS sequence"/>
</dbReference>
<proteinExistence type="predicted"/>
<reference evidence="2 3" key="1">
    <citation type="submission" date="2024-09" db="EMBL/GenBank/DDBJ databases">
        <authorList>
            <person name="Sun Q."/>
            <person name="Mori K."/>
        </authorList>
    </citation>
    <scope>NUCLEOTIDE SEQUENCE [LARGE SCALE GENOMIC DNA]</scope>
    <source>
        <strain evidence="2 3">NCAIM B.02301</strain>
    </source>
</reference>
<evidence type="ECO:0000256" key="1">
    <source>
        <dbReference type="SAM" id="Phobius"/>
    </source>
</evidence>
<keyword evidence="1" id="KW-0812">Transmembrane</keyword>
<keyword evidence="3" id="KW-1185">Reference proteome</keyword>
<feature type="transmembrane region" description="Helical" evidence="1">
    <location>
        <begin position="5"/>
        <end position="24"/>
    </location>
</feature>
<sequence>MFKKILFIVLAGLAVTFIGFSIYLKQVVQGPITELTIYLIPLPISVKAGVDTLLGFSTFYMYAGIALAVVVVIIFVFTNLSRIKPYVEK</sequence>